<evidence type="ECO:0008006" key="5">
    <source>
        <dbReference type="Google" id="ProtNLM"/>
    </source>
</evidence>
<dbReference type="Gene3D" id="1.10.3210.10">
    <property type="entry name" value="Hypothetical protein af1432"/>
    <property type="match status" value="1"/>
</dbReference>
<dbReference type="EMBL" id="WTPX01000056">
    <property type="protein sequence ID" value="NNJ25972.1"/>
    <property type="molecule type" value="Genomic_DNA"/>
</dbReference>
<feature type="domain" description="HD" evidence="1">
    <location>
        <begin position="311"/>
        <end position="433"/>
    </location>
</feature>
<dbReference type="SUPFAM" id="SSF109604">
    <property type="entry name" value="HD-domain/PDEase-like"/>
    <property type="match status" value="1"/>
</dbReference>
<dbReference type="SMART" id="SM00471">
    <property type="entry name" value="HDc"/>
    <property type="match status" value="1"/>
</dbReference>
<dbReference type="RefSeq" id="WP_171186528.1">
    <property type="nucleotide sequence ID" value="NZ_WTPX01000056.1"/>
</dbReference>
<protein>
    <recommendedName>
        <fullName evidence="5">HD domain-containing protein</fullName>
    </recommendedName>
</protein>
<feature type="domain" description="HD-GYP" evidence="2">
    <location>
        <begin position="289"/>
        <end position="484"/>
    </location>
</feature>
<comment type="caution">
    <text evidence="3">The sequence shown here is derived from an EMBL/GenBank/DDBJ whole genome shotgun (WGS) entry which is preliminary data.</text>
</comment>
<reference evidence="3 4" key="1">
    <citation type="journal article" date="2020" name="Syst. Appl. Microbiol.">
        <title>Alienimonas chondri sp. nov., a novel planctomycete isolated from the biofilm of the red alga Chondrus crispus.</title>
        <authorList>
            <person name="Vitorino I."/>
            <person name="Albuquerque L."/>
            <person name="Wiegand S."/>
            <person name="Kallscheuer N."/>
            <person name="da Costa M.S."/>
            <person name="Lobo-da-Cunha A."/>
            <person name="Jogler C."/>
            <person name="Lage O.M."/>
        </authorList>
    </citation>
    <scope>NUCLEOTIDE SEQUENCE [LARGE SCALE GENOMIC DNA]</scope>
    <source>
        <strain evidence="3 4">LzC2</strain>
    </source>
</reference>
<proteinExistence type="predicted"/>
<dbReference type="InterPro" id="IPR037522">
    <property type="entry name" value="HD_GYP_dom"/>
</dbReference>
<sequence length="504" mass="54082">MGSFLTPVLGEIQMPVLDPAPPPIRQRRNIPPDVASALSAHATRTGLNLVPHLTEAGVPRALSVQEVAPGVLGVNFPLPETGPEAAAAGLLPIDASSSIAPAAAVSRFLSLSGALAAEQSRSEGREAALQEVTEQLSQCYEEIALYHRLTGLMQVTQDPAAFAHECVSQTRCSTDVDAAAVLLSGLGGDALQSDGKPLFDQLRIEQLVNAAADHDWSKPLLLNGSSLPLRGATSIALAPVRQGQMHFGWIICGNAEGGAELGSVEGSLLQVVAAMLATHLGNQALFREKEQMMLEFVLGLVQTLDARDPYTRGHSERVAVVAHRLGRQLDLRPADLDNIYLSGLLHDIGKVGIDDGILRKPGKLTEEEFAQIRQHPVIGYEILAGISGLNEILPGVRHHHENFDGSGYPDNLAGSGIPEMARIMAVADAYDAMGSNRPYRDGMPLERIESIFKDGRGEQWDPEVIDAYFQCAEELRTLWSSPNDSAARLAARAKRRLSVGFTIR</sequence>
<dbReference type="Proteomes" id="UP000609651">
    <property type="component" value="Unassembled WGS sequence"/>
</dbReference>
<name>A0ABX1VDK0_9PLAN</name>
<dbReference type="InterPro" id="IPR003607">
    <property type="entry name" value="HD/PDEase_dom"/>
</dbReference>
<dbReference type="Pfam" id="PF13487">
    <property type="entry name" value="HD_5"/>
    <property type="match status" value="1"/>
</dbReference>
<dbReference type="PROSITE" id="PS51831">
    <property type="entry name" value="HD"/>
    <property type="match status" value="1"/>
</dbReference>
<evidence type="ECO:0000259" key="1">
    <source>
        <dbReference type="PROSITE" id="PS51831"/>
    </source>
</evidence>
<keyword evidence="4" id="KW-1185">Reference proteome</keyword>
<dbReference type="PANTHER" id="PTHR43155">
    <property type="entry name" value="CYCLIC DI-GMP PHOSPHODIESTERASE PA4108-RELATED"/>
    <property type="match status" value="1"/>
</dbReference>
<gene>
    <name evidence="3" type="ORF">LzC2_20510</name>
</gene>
<accession>A0ABX1VDK0</accession>
<evidence type="ECO:0000313" key="4">
    <source>
        <dbReference type="Proteomes" id="UP000609651"/>
    </source>
</evidence>
<organism evidence="3 4">
    <name type="scientific">Alienimonas chondri</name>
    <dbReference type="NCBI Taxonomy" id="2681879"/>
    <lineage>
        <taxon>Bacteria</taxon>
        <taxon>Pseudomonadati</taxon>
        <taxon>Planctomycetota</taxon>
        <taxon>Planctomycetia</taxon>
        <taxon>Planctomycetales</taxon>
        <taxon>Planctomycetaceae</taxon>
        <taxon>Alienimonas</taxon>
    </lineage>
</organism>
<evidence type="ECO:0000313" key="3">
    <source>
        <dbReference type="EMBL" id="NNJ25972.1"/>
    </source>
</evidence>
<dbReference type="PROSITE" id="PS51832">
    <property type="entry name" value="HD_GYP"/>
    <property type="match status" value="1"/>
</dbReference>
<dbReference type="PANTHER" id="PTHR43155:SF2">
    <property type="entry name" value="CYCLIC DI-GMP PHOSPHODIESTERASE PA4108"/>
    <property type="match status" value="1"/>
</dbReference>
<evidence type="ECO:0000259" key="2">
    <source>
        <dbReference type="PROSITE" id="PS51832"/>
    </source>
</evidence>
<dbReference type="InterPro" id="IPR006674">
    <property type="entry name" value="HD_domain"/>
</dbReference>
<dbReference type="CDD" id="cd00077">
    <property type="entry name" value="HDc"/>
    <property type="match status" value="1"/>
</dbReference>